<keyword evidence="7" id="KW-1185">Reference proteome</keyword>
<keyword evidence="1" id="KW-0229">DNA integration</keyword>
<sequence>MKKIGYARVSTDEQNLSLQVRDLERAGCDLILTDQGISGATRKRPGLDRALEILQAGDKLVVWRLDRLGRSLVHMVHLLDHLGERQVSFRSLNEQIDTGSSSGRLVFHMMAALAEFERSLISERTRAGMAAARAEGRKLGRLPALDDRQCVEALRLIDDEGQSLRNVAARYRVHPRTLIRGVNKLRESALV</sequence>
<reference evidence="6 7" key="1">
    <citation type="submission" date="2022-06" db="EMBL/GenBank/DDBJ databases">
        <title>Dynamics of rice microbiomes reveals core vertical transmitted seed endophytes.</title>
        <authorList>
            <person name="Liao K."/>
            <person name="Zhang X."/>
        </authorList>
    </citation>
    <scope>NUCLEOTIDE SEQUENCE [LARGE SCALE GENOMIC DNA]</scope>
    <source>
        <strain evidence="6 7">YT10-10-1</strain>
    </source>
</reference>
<dbReference type="PANTHER" id="PTHR30461:SF2">
    <property type="entry name" value="SERINE RECOMBINASE PINE-RELATED"/>
    <property type="match status" value="1"/>
</dbReference>
<dbReference type="Proteomes" id="UP001320843">
    <property type="component" value="Unassembled WGS sequence"/>
</dbReference>
<feature type="domain" description="Resolvase/invertase-type recombinase catalytic" evidence="5">
    <location>
        <begin position="2"/>
        <end position="136"/>
    </location>
</feature>
<accession>A0ABT3DTI7</accession>
<dbReference type="CDD" id="cd03768">
    <property type="entry name" value="SR_ResInv"/>
    <property type="match status" value="1"/>
</dbReference>
<evidence type="ECO:0000313" key="7">
    <source>
        <dbReference type="Proteomes" id="UP001320843"/>
    </source>
</evidence>
<evidence type="ECO:0000256" key="1">
    <source>
        <dbReference type="ARBA" id="ARBA00022908"/>
    </source>
</evidence>
<evidence type="ECO:0000313" key="6">
    <source>
        <dbReference type="EMBL" id="MCW0398821.1"/>
    </source>
</evidence>
<dbReference type="SMART" id="SM00857">
    <property type="entry name" value="Resolvase"/>
    <property type="match status" value="1"/>
</dbReference>
<feature type="active site" description="O-(5'-phospho-DNA)-serine intermediate" evidence="4">
    <location>
        <position position="10"/>
    </location>
</feature>
<dbReference type="InterPro" id="IPR006119">
    <property type="entry name" value="Resolv_N"/>
</dbReference>
<dbReference type="PROSITE" id="PS51736">
    <property type="entry name" value="RECOMBINASES_3"/>
    <property type="match status" value="1"/>
</dbReference>
<dbReference type="PROSITE" id="PS00398">
    <property type="entry name" value="RECOMBINASES_2"/>
    <property type="match status" value="1"/>
</dbReference>
<evidence type="ECO:0000256" key="3">
    <source>
        <dbReference type="ARBA" id="ARBA00023172"/>
    </source>
</evidence>
<comment type="caution">
    <text evidence="6">The sequence shown here is derived from an EMBL/GenBank/DDBJ whole genome shotgun (WGS) entry which is preliminary data.</text>
</comment>
<dbReference type="PROSITE" id="PS00397">
    <property type="entry name" value="RECOMBINASES_1"/>
    <property type="match status" value="1"/>
</dbReference>
<dbReference type="InterPro" id="IPR036162">
    <property type="entry name" value="Resolvase-like_N_sf"/>
</dbReference>
<dbReference type="PANTHER" id="PTHR30461">
    <property type="entry name" value="DNA-INVERTASE FROM LAMBDOID PROPHAGE"/>
    <property type="match status" value="1"/>
</dbReference>
<keyword evidence="3" id="KW-0233">DNA recombination</keyword>
<proteinExistence type="predicted"/>
<gene>
    <name evidence="6" type="ORF">NB700_001377</name>
</gene>
<evidence type="ECO:0000259" key="5">
    <source>
        <dbReference type="PROSITE" id="PS51736"/>
    </source>
</evidence>
<dbReference type="SUPFAM" id="SSF53041">
    <property type="entry name" value="Resolvase-like"/>
    <property type="match status" value="1"/>
</dbReference>
<dbReference type="EMBL" id="JANFWR010000007">
    <property type="protein sequence ID" value="MCW0398821.1"/>
    <property type="molecule type" value="Genomic_DNA"/>
</dbReference>
<name>A0ABT3DTI7_9XANT</name>
<dbReference type="InterPro" id="IPR006118">
    <property type="entry name" value="Recombinase_CS"/>
</dbReference>
<dbReference type="RefSeq" id="WP_267082215.1">
    <property type="nucleotide sequence ID" value="NZ_CP099530.1"/>
</dbReference>
<keyword evidence="2" id="KW-0238">DNA-binding</keyword>
<protein>
    <submittedName>
        <fullName evidence="6">DNA-invertase hin</fullName>
    </submittedName>
</protein>
<evidence type="ECO:0000256" key="2">
    <source>
        <dbReference type="ARBA" id="ARBA00023125"/>
    </source>
</evidence>
<dbReference type="Pfam" id="PF00239">
    <property type="entry name" value="Resolvase"/>
    <property type="match status" value="1"/>
</dbReference>
<evidence type="ECO:0000256" key="4">
    <source>
        <dbReference type="PROSITE-ProRule" id="PRU10137"/>
    </source>
</evidence>
<organism evidence="6 7">
    <name type="scientific">Xanthomonas sacchari</name>
    <dbReference type="NCBI Taxonomy" id="56458"/>
    <lineage>
        <taxon>Bacteria</taxon>
        <taxon>Pseudomonadati</taxon>
        <taxon>Pseudomonadota</taxon>
        <taxon>Gammaproteobacteria</taxon>
        <taxon>Lysobacterales</taxon>
        <taxon>Lysobacteraceae</taxon>
        <taxon>Xanthomonas</taxon>
    </lineage>
</organism>
<dbReference type="Gene3D" id="3.40.50.1390">
    <property type="entry name" value="Resolvase, N-terminal catalytic domain"/>
    <property type="match status" value="1"/>
</dbReference>
<dbReference type="InterPro" id="IPR050639">
    <property type="entry name" value="SSR_resolvase"/>
</dbReference>